<keyword evidence="4 7" id="KW-0274">FAD</keyword>
<evidence type="ECO:0000259" key="9">
    <source>
        <dbReference type="Pfam" id="PF02770"/>
    </source>
</evidence>
<evidence type="ECO:0000256" key="6">
    <source>
        <dbReference type="ARBA" id="ARBA00049552"/>
    </source>
</evidence>
<dbReference type="InterPro" id="IPR006091">
    <property type="entry name" value="Acyl-CoA_Oxase/DH_mid-dom"/>
</dbReference>
<dbReference type="FunFam" id="2.40.110.10:FF:000002">
    <property type="entry name" value="Acyl-CoA dehydrogenase fadE12"/>
    <property type="match status" value="1"/>
</dbReference>
<dbReference type="PANTHER" id="PTHR43884">
    <property type="entry name" value="ACYL-COA DEHYDROGENASE"/>
    <property type="match status" value="1"/>
</dbReference>
<dbReference type="Pfam" id="PF00441">
    <property type="entry name" value="Acyl-CoA_dh_1"/>
    <property type="match status" value="1"/>
</dbReference>
<comment type="similarity">
    <text evidence="2 7">Belongs to the acyl-CoA dehydrogenase family.</text>
</comment>
<dbReference type="InterPro" id="IPR006089">
    <property type="entry name" value="Acyl-CoA_DH_CS"/>
</dbReference>
<feature type="domain" description="Acyl-CoA dehydrogenase/oxidase C-terminal" evidence="8">
    <location>
        <begin position="439"/>
        <end position="582"/>
    </location>
</feature>
<dbReference type="Gene3D" id="1.10.540.10">
    <property type="entry name" value="Acyl-CoA dehydrogenase/oxidase, N-terminal domain"/>
    <property type="match status" value="1"/>
</dbReference>
<dbReference type="Proteomes" id="UP000324907">
    <property type="component" value="Unassembled WGS sequence"/>
</dbReference>
<evidence type="ECO:0008006" key="13">
    <source>
        <dbReference type="Google" id="ProtNLM"/>
    </source>
</evidence>
<dbReference type="InterPro" id="IPR046373">
    <property type="entry name" value="Acyl-CoA_Oxase/DH_mid-dom_sf"/>
</dbReference>
<dbReference type="Gene3D" id="1.20.140.10">
    <property type="entry name" value="Butyryl-CoA Dehydrogenase, subunit A, domain 3"/>
    <property type="match status" value="1"/>
</dbReference>
<evidence type="ECO:0000259" key="8">
    <source>
        <dbReference type="Pfam" id="PF00441"/>
    </source>
</evidence>
<dbReference type="Gene3D" id="2.40.110.10">
    <property type="entry name" value="Butyryl-CoA Dehydrogenase, subunit A, domain 2"/>
    <property type="match status" value="1"/>
</dbReference>
<feature type="domain" description="Acyl-CoA oxidase/dehydrogenase middle" evidence="9">
    <location>
        <begin position="317"/>
        <end position="417"/>
    </location>
</feature>
<evidence type="ECO:0000259" key="10">
    <source>
        <dbReference type="Pfam" id="PF02771"/>
    </source>
</evidence>
<comment type="cofactor">
    <cofactor evidence="1 7">
        <name>FAD</name>
        <dbReference type="ChEBI" id="CHEBI:57692"/>
    </cofactor>
</comment>
<comment type="caution">
    <text evidence="11">The sequence shown here is derived from an EMBL/GenBank/DDBJ whole genome shotgun (WGS) entry which is preliminary data.</text>
</comment>
<organism evidence="11 12">
    <name type="scientific">Cafeteria roenbergensis</name>
    <name type="common">Marine flagellate</name>
    <dbReference type="NCBI Taxonomy" id="33653"/>
    <lineage>
        <taxon>Eukaryota</taxon>
        <taxon>Sar</taxon>
        <taxon>Stramenopiles</taxon>
        <taxon>Bigyra</taxon>
        <taxon>Opalozoa</taxon>
        <taxon>Bicosoecida</taxon>
        <taxon>Cafeteriaceae</taxon>
        <taxon>Cafeteria</taxon>
    </lineage>
</organism>
<protein>
    <recommendedName>
        <fullName evidence="13">Isovaleryl-CoA dehydrogenase</fullName>
    </recommendedName>
</protein>
<feature type="domain" description="Acyl-CoA dehydrogenase/oxidase N-terminal" evidence="10">
    <location>
        <begin position="200"/>
        <end position="311"/>
    </location>
</feature>
<evidence type="ECO:0000256" key="4">
    <source>
        <dbReference type="ARBA" id="ARBA00022827"/>
    </source>
</evidence>
<dbReference type="Pfam" id="PF02770">
    <property type="entry name" value="Acyl-CoA_dh_M"/>
    <property type="match status" value="1"/>
</dbReference>
<proteinExistence type="inferred from homology"/>
<dbReference type="PROSITE" id="PS00072">
    <property type="entry name" value="ACYL_COA_DH_1"/>
    <property type="match status" value="1"/>
</dbReference>
<evidence type="ECO:0000313" key="11">
    <source>
        <dbReference type="EMBL" id="KAA0152681.1"/>
    </source>
</evidence>
<evidence type="ECO:0000256" key="2">
    <source>
        <dbReference type="ARBA" id="ARBA00009347"/>
    </source>
</evidence>
<dbReference type="EMBL" id="VLTL01000205">
    <property type="protein sequence ID" value="KAA0152681.1"/>
    <property type="molecule type" value="Genomic_DNA"/>
</dbReference>
<dbReference type="PANTHER" id="PTHR43884:SF12">
    <property type="entry name" value="ISOVALERYL-COA DEHYDROGENASE, MITOCHONDRIAL-RELATED"/>
    <property type="match status" value="1"/>
</dbReference>
<evidence type="ECO:0000313" key="12">
    <source>
        <dbReference type="Proteomes" id="UP000324907"/>
    </source>
</evidence>
<dbReference type="InterPro" id="IPR013786">
    <property type="entry name" value="AcylCoA_DH/ox_N"/>
</dbReference>
<name>A0A5A8CLG7_CAFRO</name>
<dbReference type="InterPro" id="IPR037069">
    <property type="entry name" value="AcylCoA_DH/ox_N_sf"/>
</dbReference>
<dbReference type="GO" id="GO:0008470">
    <property type="term" value="F:3-methylbutanoyl-CoA dehydrogenase activity"/>
    <property type="evidence" value="ECO:0007669"/>
    <property type="project" value="TreeGrafter"/>
</dbReference>
<dbReference type="InterPro" id="IPR009100">
    <property type="entry name" value="AcylCoA_DH/oxidase_NM_dom_sf"/>
</dbReference>
<dbReference type="GO" id="GO:0050660">
    <property type="term" value="F:flavin adenine dinucleotide binding"/>
    <property type="evidence" value="ECO:0007669"/>
    <property type="project" value="InterPro"/>
</dbReference>
<keyword evidence="5 7" id="KW-0560">Oxidoreductase</keyword>
<dbReference type="SUPFAM" id="SSF47203">
    <property type="entry name" value="Acyl-CoA dehydrogenase C-terminal domain-like"/>
    <property type="match status" value="1"/>
</dbReference>
<dbReference type="InterPro" id="IPR009075">
    <property type="entry name" value="AcylCo_DH/oxidase_C"/>
</dbReference>
<evidence type="ECO:0000256" key="5">
    <source>
        <dbReference type="ARBA" id="ARBA00023002"/>
    </source>
</evidence>
<gene>
    <name evidence="11" type="ORF">FNF28_07010</name>
</gene>
<evidence type="ECO:0000256" key="3">
    <source>
        <dbReference type="ARBA" id="ARBA00022630"/>
    </source>
</evidence>
<sequence length="589" mass="61732">MREAAVRLQWSASAVVFAAEDEDLLRRVMGPSAAALAGMRAAVQSRGVVRLLGALLALGNVAQRGSRAVGERGLAVKAFDVTGAAEAAMSCGFDGRTRAVDLLRATSTPAPAAGGAAVPSAPDANQTAAPLMAAGEALALAGVLESGAAADMDSMLTRAAMRVASRGASAAALTPARHMSGATTGLLGGNNAVGDIFTPTEDHKQLREMVRAFTKAEVEPQALEHHRDEKFNLPLFRKLGDLGLLGITADPNHGGSGMDATAAVIAHEELSASDPSFCLSYLAHSMLFVNNLSVNGTEDQKARILPSACAGQTIGGMCMSEPGAGTDVMGMSTRATRDGDDYVINGAKMWITNGAVSDTELGDHFVVYARTGDKGGASDLSLFLVEKGMPGFSLGQRIKDKCGMRASYTAELVFEDVRVPAATHLVGGPDREGKAVLSMMRNLELERLTLAAMSLGIARRSIEAMNAYARDRKAFGSSLNRFGQIQRLIADSYAEYAAGKAYVYATASALGLDSAGNRVDSDGVKLYCAAMAKNVADRAMQTMGGYGYCGEYRVEQLWRDAKLLEIGGGTNEAHQKNMARDLSHVETLP</sequence>
<dbReference type="Pfam" id="PF02771">
    <property type="entry name" value="Acyl-CoA_dh_N"/>
    <property type="match status" value="1"/>
</dbReference>
<dbReference type="FunFam" id="1.10.540.10:FF:000002">
    <property type="entry name" value="Acyl-CoA dehydrogenase FadE19"/>
    <property type="match status" value="1"/>
</dbReference>
<evidence type="ECO:0000256" key="7">
    <source>
        <dbReference type="RuleBase" id="RU362125"/>
    </source>
</evidence>
<evidence type="ECO:0000256" key="1">
    <source>
        <dbReference type="ARBA" id="ARBA00001974"/>
    </source>
</evidence>
<reference evidence="11 12" key="1">
    <citation type="submission" date="2019-07" db="EMBL/GenBank/DDBJ databases">
        <title>Genomes of Cafeteria roenbergensis.</title>
        <authorList>
            <person name="Fischer M.G."/>
            <person name="Hackl T."/>
            <person name="Roman M."/>
        </authorList>
    </citation>
    <scope>NUCLEOTIDE SEQUENCE [LARGE SCALE GENOMIC DNA]</scope>
    <source>
        <strain evidence="11 12">RCC970-E3</strain>
    </source>
</reference>
<comment type="catalytic activity">
    <reaction evidence="6">
        <text>(2S)-2-methylbutanoyl-CoA + oxidized [electron-transfer flavoprotein] + H(+) = (2E)-2-methylbut-2-enoyl-CoA + reduced [electron-transfer flavoprotein]</text>
        <dbReference type="Rhea" id="RHEA:48256"/>
        <dbReference type="Rhea" id="RHEA-COMP:10685"/>
        <dbReference type="Rhea" id="RHEA-COMP:10686"/>
        <dbReference type="ChEBI" id="CHEBI:15378"/>
        <dbReference type="ChEBI" id="CHEBI:57337"/>
        <dbReference type="ChEBI" id="CHEBI:57692"/>
        <dbReference type="ChEBI" id="CHEBI:58307"/>
        <dbReference type="ChEBI" id="CHEBI:88166"/>
    </reaction>
    <physiologicalReaction direction="left-to-right" evidence="6">
        <dbReference type="Rhea" id="RHEA:48257"/>
    </physiologicalReaction>
</comment>
<keyword evidence="3 7" id="KW-0285">Flavoprotein</keyword>
<dbReference type="SUPFAM" id="SSF56645">
    <property type="entry name" value="Acyl-CoA dehydrogenase NM domain-like"/>
    <property type="match status" value="1"/>
</dbReference>
<dbReference type="InterPro" id="IPR036250">
    <property type="entry name" value="AcylCo_DH-like_C"/>
</dbReference>
<dbReference type="FunFam" id="1.20.140.10:FF:000001">
    <property type="entry name" value="Acyl-CoA dehydrogenase"/>
    <property type="match status" value="1"/>
</dbReference>
<dbReference type="GO" id="GO:0006552">
    <property type="term" value="P:L-leucine catabolic process"/>
    <property type="evidence" value="ECO:0007669"/>
    <property type="project" value="TreeGrafter"/>
</dbReference>
<dbReference type="AlphaFoldDB" id="A0A5A8CLG7"/>
<accession>A0A5A8CLG7</accession>